<proteinExistence type="inferred from homology"/>
<feature type="transmembrane region" description="Helical" evidence="9">
    <location>
        <begin position="296"/>
        <end position="328"/>
    </location>
</feature>
<keyword evidence="6 9" id="KW-0472">Membrane</keyword>
<accession>A0A830D211</accession>
<feature type="transmembrane region" description="Helical" evidence="9">
    <location>
        <begin position="182"/>
        <end position="201"/>
    </location>
</feature>
<dbReference type="PANTHER" id="PTHR31587">
    <property type="entry name" value="TRANSMEMBRANE PROTEIN (DUF2215)"/>
    <property type="match status" value="1"/>
</dbReference>
<reference evidence="10" key="1">
    <citation type="submission" date="2020-07" db="EMBL/GenBank/DDBJ databases">
        <title>Ethylene signaling mediates host invasion by parasitic plants.</title>
        <authorList>
            <person name="Yoshida S."/>
        </authorList>
    </citation>
    <scope>NUCLEOTIDE SEQUENCE</scope>
    <source>
        <strain evidence="10">Okayama</strain>
    </source>
</reference>
<dbReference type="AlphaFoldDB" id="A0A830D211"/>
<keyword evidence="11" id="KW-1185">Reference proteome</keyword>
<comment type="subcellular location">
    <subcellularLocation>
        <location evidence="1">Nucleus inner membrane</location>
        <topology evidence="1">Multi-pass membrane protein</topology>
        <orientation evidence="1">Nucleoplasmic side</orientation>
    </subcellularLocation>
</comment>
<evidence type="ECO:0000256" key="6">
    <source>
        <dbReference type="ARBA" id="ARBA00023136"/>
    </source>
</evidence>
<comment type="similarity">
    <text evidence="2">Belongs to the NEMP family.</text>
</comment>
<evidence type="ECO:0000256" key="3">
    <source>
        <dbReference type="ARBA" id="ARBA00022692"/>
    </source>
</evidence>
<keyword evidence="7" id="KW-0539">Nucleus</keyword>
<comment type="caution">
    <text evidence="10">The sequence shown here is derived from an EMBL/GenBank/DDBJ whole genome shotgun (WGS) entry which is preliminary data.</text>
</comment>
<feature type="compositionally biased region" description="Polar residues" evidence="8">
    <location>
        <begin position="384"/>
        <end position="399"/>
    </location>
</feature>
<dbReference type="EMBL" id="BMAC01001110">
    <property type="protein sequence ID" value="GFQ05697.1"/>
    <property type="molecule type" value="Genomic_DNA"/>
</dbReference>
<protein>
    <submittedName>
        <fullName evidence="10">Uncharacterized protein</fullName>
    </submittedName>
</protein>
<sequence>MGFSAPATYAAVLYFLVLIPVFSRSDHVTAFNGSDLVVNATPTVLVGAVPSRDVVRCARVTVSGLSRLRLGSYSSAHRIALVPSDEIQEKSYRNIQICLHSNVSLGLCKCHNDDWESIQSGIWNSVVSPYEDRYIDVKFVENLSGSVNVSVKLEFHKWRLLCLAIGFVLLLLAPVVSSWVPFYYSSSMAIGVCLVVIIILFQGMKLLPTGRKNALYSTLCGLALGAGSFLLNRFSVFVNSILVNLGISEEMHNPVLVFLLVGIVLAGAGFGYWLVRKFVVAENGSVDDGVAHFVKWALRVIAVTFIFQSTLDTPLATALLVSLLGIYFSLTSLRWSGLGLGNFTYSGVGSTPRWHSVHEYRNRRANRAEFLSRSGTRTPRRSLWTGNKSSSVQGMTMSPQDHRSTPPALSGSTGGHDYYSTFHTTPNRKKFSEGEWEDFTEESTRQALADWASSPEVADWLIKNANRIHLRPEGSSDDESIGSGSDSTDENAAALSSSGRGLLWRRR</sequence>
<keyword evidence="3 9" id="KW-0812">Transmembrane</keyword>
<keyword evidence="4" id="KW-0732">Signal</keyword>
<dbReference type="Pfam" id="PF10225">
    <property type="entry name" value="NEMP"/>
    <property type="match status" value="1"/>
</dbReference>
<gene>
    <name evidence="10" type="ORF">PHJA_002713800</name>
</gene>
<feature type="transmembrane region" description="Helical" evidence="9">
    <location>
        <begin position="213"/>
        <end position="235"/>
    </location>
</feature>
<feature type="region of interest" description="Disordered" evidence="8">
    <location>
        <begin position="374"/>
        <end position="413"/>
    </location>
</feature>
<feature type="transmembrane region" description="Helical" evidence="9">
    <location>
        <begin position="255"/>
        <end position="275"/>
    </location>
</feature>
<organism evidence="10 11">
    <name type="scientific">Phtheirospermum japonicum</name>
    <dbReference type="NCBI Taxonomy" id="374723"/>
    <lineage>
        <taxon>Eukaryota</taxon>
        <taxon>Viridiplantae</taxon>
        <taxon>Streptophyta</taxon>
        <taxon>Embryophyta</taxon>
        <taxon>Tracheophyta</taxon>
        <taxon>Spermatophyta</taxon>
        <taxon>Magnoliopsida</taxon>
        <taxon>eudicotyledons</taxon>
        <taxon>Gunneridae</taxon>
        <taxon>Pentapetalae</taxon>
        <taxon>asterids</taxon>
        <taxon>lamiids</taxon>
        <taxon>Lamiales</taxon>
        <taxon>Orobanchaceae</taxon>
        <taxon>Orobanchaceae incertae sedis</taxon>
        <taxon>Phtheirospermum</taxon>
    </lineage>
</organism>
<name>A0A830D211_9LAMI</name>
<evidence type="ECO:0000256" key="1">
    <source>
        <dbReference type="ARBA" id="ARBA00004575"/>
    </source>
</evidence>
<keyword evidence="5 9" id="KW-1133">Transmembrane helix</keyword>
<evidence type="ECO:0000256" key="2">
    <source>
        <dbReference type="ARBA" id="ARBA00005748"/>
    </source>
</evidence>
<dbReference type="OrthoDB" id="772609at2759"/>
<dbReference type="PANTHER" id="PTHR31587:SF3">
    <property type="entry name" value="EXPRESSED PROTEIN"/>
    <property type="match status" value="1"/>
</dbReference>
<evidence type="ECO:0000256" key="4">
    <source>
        <dbReference type="ARBA" id="ARBA00022729"/>
    </source>
</evidence>
<evidence type="ECO:0000256" key="8">
    <source>
        <dbReference type="SAM" id="MobiDB-lite"/>
    </source>
</evidence>
<dbReference type="GO" id="GO:0005637">
    <property type="term" value="C:nuclear inner membrane"/>
    <property type="evidence" value="ECO:0007669"/>
    <property type="project" value="UniProtKB-SubCell"/>
</dbReference>
<feature type="region of interest" description="Disordered" evidence="8">
    <location>
        <begin position="468"/>
        <end position="507"/>
    </location>
</feature>
<feature type="compositionally biased region" description="Low complexity" evidence="8">
    <location>
        <begin position="481"/>
        <end position="507"/>
    </location>
</feature>
<dbReference type="InterPro" id="IPR019358">
    <property type="entry name" value="NEMP_fam"/>
</dbReference>
<dbReference type="Proteomes" id="UP000653305">
    <property type="component" value="Unassembled WGS sequence"/>
</dbReference>
<evidence type="ECO:0000256" key="9">
    <source>
        <dbReference type="SAM" id="Phobius"/>
    </source>
</evidence>
<feature type="transmembrane region" description="Helical" evidence="9">
    <location>
        <begin position="6"/>
        <end position="23"/>
    </location>
</feature>
<evidence type="ECO:0000313" key="11">
    <source>
        <dbReference type="Proteomes" id="UP000653305"/>
    </source>
</evidence>
<evidence type="ECO:0000313" key="10">
    <source>
        <dbReference type="EMBL" id="GFQ05697.1"/>
    </source>
</evidence>
<feature type="transmembrane region" description="Helical" evidence="9">
    <location>
        <begin position="158"/>
        <end position="176"/>
    </location>
</feature>
<evidence type="ECO:0000256" key="5">
    <source>
        <dbReference type="ARBA" id="ARBA00022989"/>
    </source>
</evidence>
<evidence type="ECO:0000256" key="7">
    <source>
        <dbReference type="ARBA" id="ARBA00023242"/>
    </source>
</evidence>